<evidence type="ECO:0000313" key="9">
    <source>
        <dbReference type="Proteomes" id="UP001164286"/>
    </source>
</evidence>
<dbReference type="GeneID" id="77732758"/>
<dbReference type="PANTHER" id="PTHR48277">
    <property type="entry name" value="MITOCHONDRIAL RIBOSOMAL PROTEIN S5"/>
    <property type="match status" value="1"/>
</dbReference>
<evidence type="ECO:0000256" key="6">
    <source>
        <dbReference type="SAM" id="MobiDB-lite"/>
    </source>
</evidence>
<gene>
    <name evidence="8" type="ORF">MKK02DRAFT_45683</name>
</gene>
<evidence type="ECO:0000256" key="3">
    <source>
        <dbReference type="ARBA" id="ARBA00023274"/>
    </source>
</evidence>
<dbReference type="Gene3D" id="3.30.160.20">
    <property type="match status" value="1"/>
</dbReference>
<dbReference type="PROSITE" id="PS50881">
    <property type="entry name" value="S5_DSRBD"/>
    <property type="match status" value="1"/>
</dbReference>
<keyword evidence="2 4" id="KW-0689">Ribosomal protein</keyword>
<reference evidence="8" key="1">
    <citation type="journal article" date="2022" name="G3 (Bethesda)">
        <title>High quality genome of the basidiomycete yeast Dioszegia hungarica PDD-24b-2 isolated from cloud water.</title>
        <authorList>
            <person name="Jarrige D."/>
            <person name="Haridas S."/>
            <person name="Bleykasten-Grosshans C."/>
            <person name="Joly M."/>
            <person name="Nadalig T."/>
            <person name="Sancelme M."/>
            <person name="Vuilleumier S."/>
            <person name="Grigoriev I.V."/>
            <person name="Amato P."/>
            <person name="Bringel F."/>
        </authorList>
    </citation>
    <scope>NUCLEOTIDE SEQUENCE</scope>
    <source>
        <strain evidence="8">PDD-24b-2</strain>
    </source>
</reference>
<feature type="domain" description="S5 DRBM" evidence="7">
    <location>
        <begin position="123"/>
        <end position="187"/>
    </location>
</feature>
<dbReference type="EMBL" id="JAKWFO010000005">
    <property type="protein sequence ID" value="KAI9636975.1"/>
    <property type="molecule type" value="Genomic_DNA"/>
</dbReference>
<dbReference type="InterPro" id="IPR020568">
    <property type="entry name" value="Ribosomal_Su5_D2-typ_SF"/>
</dbReference>
<protein>
    <recommendedName>
        <fullName evidence="7">S5 DRBM domain-containing protein</fullName>
    </recommendedName>
</protein>
<dbReference type="Proteomes" id="UP001164286">
    <property type="component" value="Unassembled WGS sequence"/>
</dbReference>
<dbReference type="PANTHER" id="PTHR48277:SF1">
    <property type="entry name" value="MITOCHONDRIAL RIBOSOMAL PROTEIN S5"/>
    <property type="match status" value="1"/>
</dbReference>
<evidence type="ECO:0000259" key="7">
    <source>
        <dbReference type="PROSITE" id="PS50881"/>
    </source>
</evidence>
<accession>A0AA38LVA9</accession>
<evidence type="ECO:0000313" key="8">
    <source>
        <dbReference type="EMBL" id="KAI9636975.1"/>
    </source>
</evidence>
<dbReference type="SUPFAM" id="SSF54211">
    <property type="entry name" value="Ribosomal protein S5 domain 2-like"/>
    <property type="match status" value="1"/>
</dbReference>
<evidence type="ECO:0000256" key="2">
    <source>
        <dbReference type="ARBA" id="ARBA00022980"/>
    </source>
</evidence>
<dbReference type="Pfam" id="PF03719">
    <property type="entry name" value="Ribosomal_S5_C"/>
    <property type="match status" value="1"/>
</dbReference>
<keyword evidence="9" id="KW-1185">Reference proteome</keyword>
<name>A0AA38LVA9_9TREE</name>
<dbReference type="RefSeq" id="XP_052946752.1">
    <property type="nucleotide sequence ID" value="XM_053093553.1"/>
</dbReference>
<dbReference type="GO" id="GO:1990904">
    <property type="term" value="C:ribonucleoprotein complex"/>
    <property type="evidence" value="ECO:0007669"/>
    <property type="project" value="UniProtKB-UniRule"/>
</dbReference>
<dbReference type="GO" id="GO:0003723">
    <property type="term" value="F:RNA binding"/>
    <property type="evidence" value="ECO:0007669"/>
    <property type="project" value="InterPro"/>
</dbReference>
<comment type="similarity">
    <text evidence="1 5">Belongs to the universal ribosomal protein uS5 family.</text>
</comment>
<sequence length="308" mass="33572">MSSSLSRSLRALRLTPSLRPLTRNASTDPSSSTPSPSSSSTPKPQPVVLPHYPVPRRLDPNTNPSTSTSADRTQHVFINYPHRVFNAPRSEEMPERLGGNEAAEREKLLMAATGLSGPEIRGLRRYTVRVGRVTQMTKKGKMPSFTALVVVGSPTRGLVGIGYGRGATNLKAMDQGFHKAVLSMDYVTRYENRTLWGEGRDLTNKWGATKVLLRARPPGFGLMVPPALHRVFTACGIRDASATIEGSRNSVEVVKCVMQMLHGGANPPGFGSGLSGKGRREDKGLGIRSKEEIERERGRYGVDIGRRV</sequence>
<dbReference type="AlphaFoldDB" id="A0AA38LVA9"/>
<evidence type="ECO:0000256" key="5">
    <source>
        <dbReference type="RuleBase" id="RU003823"/>
    </source>
</evidence>
<dbReference type="GO" id="GO:0006412">
    <property type="term" value="P:translation"/>
    <property type="evidence" value="ECO:0007669"/>
    <property type="project" value="InterPro"/>
</dbReference>
<dbReference type="SUPFAM" id="SSF54768">
    <property type="entry name" value="dsRNA-binding domain-like"/>
    <property type="match status" value="1"/>
</dbReference>
<evidence type="ECO:0000256" key="1">
    <source>
        <dbReference type="ARBA" id="ARBA00008945"/>
    </source>
</evidence>
<dbReference type="GO" id="GO:0003735">
    <property type="term" value="F:structural constituent of ribosome"/>
    <property type="evidence" value="ECO:0007669"/>
    <property type="project" value="UniProtKB-UniRule"/>
</dbReference>
<dbReference type="InterPro" id="IPR014721">
    <property type="entry name" value="Ribsml_uS5_D2-typ_fold_subgr"/>
</dbReference>
<feature type="compositionally biased region" description="Polar residues" evidence="6">
    <location>
        <begin position="60"/>
        <end position="71"/>
    </location>
</feature>
<dbReference type="Gene3D" id="3.30.230.10">
    <property type="match status" value="1"/>
</dbReference>
<dbReference type="InterPro" id="IPR013810">
    <property type="entry name" value="Ribosomal_uS5_N"/>
</dbReference>
<keyword evidence="3 4" id="KW-0687">Ribonucleoprotein</keyword>
<proteinExistence type="inferred from homology"/>
<dbReference type="InterPro" id="IPR000851">
    <property type="entry name" value="Ribosomal_uS5"/>
</dbReference>
<evidence type="ECO:0000256" key="4">
    <source>
        <dbReference type="PROSITE-ProRule" id="PRU00268"/>
    </source>
</evidence>
<organism evidence="8 9">
    <name type="scientific">Dioszegia hungarica</name>
    <dbReference type="NCBI Taxonomy" id="4972"/>
    <lineage>
        <taxon>Eukaryota</taxon>
        <taxon>Fungi</taxon>
        <taxon>Dikarya</taxon>
        <taxon>Basidiomycota</taxon>
        <taxon>Agaricomycotina</taxon>
        <taxon>Tremellomycetes</taxon>
        <taxon>Tremellales</taxon>
        <taxon>Bulleribasidiaceae</taxon>
        <taxon>Dioszegia</taxon>
    </lineage>
</organism>
<dbReference type="InterPro" id="IPR005324">
    <property type="entry name" value="Ribosomal_uS5_C"/>
</dbReference>
<feature type="compositionally biased region" description="Low complexity" evidence="6">
    <location>
        <begin position="1"/>
        <end position="42"/>
    </location>
</feature>
<dbReference type="GO" id="GO:0005840">
    <property type="term" value="C:ribosome"/>
    <property type="evidence" value="ECO:0007669"/>
    <property type="project" value="UniProtKB-KW"/>
</dbReference>
<comment type="caution">
    <text evidence="8">The sequence shown here is derived from an EMBL/GenBank/DDBJ whole genome shotgun (WGS) entry which is preliminary data.</text>
</comment>
<dbReference type="Pfam" id="PF00333">
    <property type="entry name" value="Ribosomal_S5"/>
    <property type="match status" value="1"/>
</dbReference>
<feature type="region of interest" description="Disordered" evidence="6">
    <location>
        <begin position="1"/>
        <end position="73"/>
    </location>
</feature>